<organism evidence="1 2">
    <name type="scientific">Roseospirillum parvum</name>
    <dbReference type="NCBI Taxonomy" id="83401"/>
    <lineage>
        <taxon>Bacteria</taxon>
        <taxon>Pseudomonadati</taxon>
        <taxon>Pseudomonadota</taxon>
        <taxon>Alphaproteobacteria</taxon>
        <taxon>Rhodospirillales</taxon>
        <taxon>Rhodospirillaceae</taxon>
        <taxon>Roseospirillum</taxon>
    </lineage>
</organism>
<dbReference type="Proteomes" id="UP000217076">
    <property type="component" value="Unassembled WGS sequence"/>
</dbReference>
<evidence type="ECO:0000313" key="1">
    <source>
        <dbReference type="EMBL" id="SDH60576.1"/>
    </source>
</evidence>
<name>A0A1G8DSA7_9PROT</name>
<evidence type="ECO:0000313" key="2">
    <source>
        <dbReference type="Proteomes" id="UP000217076"/>
    </source>
</evidence>
<dbReference type="STRING" id="83401.SAMN05421742_108105"/>
<sequence length="86" mass="9979">MKFTIDIDCTPEEARTFLGLPDVQPMQTALMDEVQARLMHSLSAMDPETLFKTWLPTQVHSLDQFQKLFWSQMSAQFGGQTRRDEE</sequence>
<evidence type="ECO:0008006" key="3">
    <source>
        <dbReference type="Google" id="ProtNLM"/>
    </source>
</evidence>
<gene>
    <name evidence="1" type="ORF">SAMN05421742_108105</name>
</gene>
<dbReference type="Pfam" id="PF20099">
    <property type="entry name" value="DUF6489"/>
    <property type="match status" value="1"/>
</dbReference>
<keyword evidence="2" id="KW-1185">Reference proteome</keyword>
<dbReference type="InterPro" id="IPR045502">
    <property type="entry name" value="DUF6489"/>
</dbReference>
<dbReference type="RefSeq" id="WP_092620626.1">
    <property type="nucleotide sequence ID" value="NZ_FNCV01000008.1"/>
</dbReference>
<dbReference type="AlphaFoldDB" id="A0A1G8DSA7"/>
<dbReference type="OrthoDB" id="5740990at2"/>
<protein>
    <recommendedName>
        <fullName evidence="3">Ribosomal protein S1</fullName>
    </recommendedName>
</protein>
<reference evidence="2" key="1">
    <citation type="submission" date="2016-10" db="EMBL/GenBank/DDBJ databases">
        <authorList>
            <person name="Varghese N."/>
            <person name="Submissions S."/>
        </authorList>
    </citation>
    <scope>NUCLEOTIDE SEQUENCE [LARGE SCALE GENOMIC DNA]</scope>
    <source>
        <strain evidence="2">930I</strain>
    </source>
</reference>
<proteinExistence type="predicted"/>
<accession>A0A1G8DSA7</accession>
<dbReference type="EMBL" id="FNCV01000008">
    <property type="protein sequence ID" value="SDH60576.1"/>
    <property type="molecule type" value="Genomic_DNA"/>
</dbReference>